<dbReference type="PANTHER" id="PTHR24363:SF0">
    <property type="entry name" value="SERINE_THREONINE KINASE LIKE DOMAIN CONTAINING 1"/>
    <property type="match status" value="1"/>
</dbReference>
<evidence type="ECO:0000256" key="8">
    <source>
        <dbReference type="ARBA" id="ARBA00048679"/>
    </source>
</evidence>
<protein>
    <recommendedName>
        <fullName evidence="1">non-specific serine/threonine protein kinase</fullName>
        <ecNumber evidence="1">2.7.11.1</ecNumber>
    </recommendedName>
</protein>
<evidence type="ECO:0000313" key="12">
    <source>
        <dbReference type="EMBL" id="GHO90645.1"/>
    </source>
</evidence>
<evidence type="ECO:0000259" key="11">
    <source>
        <dbReference type="PROSITE" id="PS50011"/>
    </source>
</evidence>
<keyword evidence="3" id="KW-0808">Transferase</keyword>
<dbReference type="SMART" id="SM00220">
    <property type="entry name" value="S_TKc"/>
    <property type="match status" value="1"/>
</dbReference>
<keyword evidence="5" id="KW-0418">Kinase</keyword>
<dbReference type="PROSITE" id="PS00107">
    <property type="entry name" value="PROTEIN_KINASE_ATP"/>
    <property type="match status" value="1"/>
</dbReference>
<evidence type="ECO:0000256" key="4">
    <source>
        <dbReference type="ARBA" id="ARBA00022741"/>
    </source>
</evidence>
<dbReference type="InterPro" id="IPR011009">
    <property type="entry name" value="Kinase-like_dom_sf"/>
</dbReference>
<keyword evidence="10" id="KW-1133">Transmembrane helix</keyword>
<dbReference type="EC" id="2.7.11.1" evidence="1"/>
<sequence>MMSPTLVCDACGTTNQPQAVYCRSCGHTLQTVTPNIYHSQTGRLLANVLLKQRYRIIASIGKGGMGAVYHAEDTQLGNRKVAVKEMSQSSLSPQEQQAAADAFRQEALLLARLQHRSLPSIFDHFEEHGRWYLVMSFIEGETLADYLRHTRSGKLLLSEVLQIGMELCTVLSYLHTQQPAIIFRDLKPSNIMRTSDGHIYLIDFGIARHFKPGQAKDTAYYGSMGYAPPEQYGKAQTTPRSDIYSLGAVLYQLLSGHNPSTTPFRFPPLQSYVSTVPVDLATFITSMLELDENKRPMSMLIVNQKLQSLATSPHAAPYPQPPLHVGNSTTLPVFLPPLRSNRPSYQFLLLIAVLFVILGGSGFIYLTFSHQTLSGNYPDQIPLHITSTSNTSQLYPTLSTSYPHLAPTYKGSIHNTTVSTTATLTLTSIVQNEQVISGKVAIGPGLTGSGPFTGTVMTDGSITFTDIPDESPANTITFIGSLQVNGTLGGIYTTSDYQQGTWQTTSS</sequence>
<comment type="caution">
    <text evidence="12">The sequence shown here is derived from an EMBL/GenBank/DDBJ whole genome shotgun (WGS) entry which is preliminary data.</text>
</comment>
<dbReference type="RefSeq" id="WP_220201594.1">
    <property type="nucleotide sequence ID" value="NZ_BNJK01000001.1"/>
</dbReference>
<dbReference type="InterPro" id="IPR017441">
    <property type="entry name" value="Protein_kinase_ATP_BS"/>
</dbReference>
<keyword evidence="10" id="KW-0812">Transmembrane</keyword>
<proteinExistence type="predicted"/>
<evidence type="ECO:0000256" key="9">
    <source>
        <dbReference type="PROSITE-ProRule" id="PRU10141"/>
    </source>
</evidence>
<evidence type="ECO:0000256" key="10">
    <source>
        <dbReference type="SAM" id="Phobius"/>
    </source>
</evidence>
<dbReference type="AlphaFoldDB" id="A0A8J3IH55"/>
<gene>
    <name evidence="12" type="ORF">KSF_006930</name>
</gene>
<evidence type="ECO:0000256" key="1">
    <source>
        <dbReference type="ARBA" id="ARBA00012513"/>
    </source>
</evidence>
<dbReference type="GO" id="GO:0004674">
    <property type="term" value="F:protein serine/threonine kinase activity"/>
    <property type="evidence" value="ECO:0007669"/>
    <property type="project" value="UniProtKB-KW"/>
</dbReference>
<feature type="domain" description="Protein kinase" evidence="11">
    <location>
        <begin position="54"/>
        <end position="309"/>
    </location>
</feature>
<feature type="binding site" evidence="9">
    <location>
        <position position="84"/>
    </location>
    <ligand>
        <name>ATP</name>
        <dbReference type="ChEBI" id="CHEBI:30616"/>
    </ligand>
</feature>
<evidence type="ECO:0000256" key="3">
    <source>
        <dbReference type="ARBA" id="ARBA00022679"/>
    </source>
</evidence>
<dbReference type="GO" id="GO:0005524">
    <property type="term" value="F:ATP binding"/>
    <property type="evidence" value="ECO:0007669"/>
    <property type="project" value="UniProtKB-UniRule"/>
</dbReference>
<name>A0A8J3IH55_9CHLR</name>
<evidence type="ECO:0000256" key="6">
    <source>
        <dbReference type="ARBA" id="ARBA00022840"/>
    </source>
</evidence>
<dbReference type="CDD" id="cd14014">
    <property type="entry name" value="STKc_PknB_like"/>
    <property type="match status" value="1"/>
</dbReference>
<keyword evidence="13" id="KW-1185">Reference proteome</keyword>
<keyword evidence="10" id="KW-0472">Membrane</keyword>
<accession>A0A8J3IH55</accession>
<comment type="catalytic activity">
    <reaction evidence="7">
        <text>L-threonyl-[protein] + ATP = O-phospho-L-threonyl-[protein] + ADP + H(+)</text>
        <dbReference type="Rhea" id="RHEA:46608"/>
        <dbReference type="Rhea" id="RHEA-COMP:11060"/>
        <dbReference type="Rhea" id="RHEA-COMP:11605"/>
        <dbReference type="ChEBI" id="CHEBI:15378"/>
        <dbReference type="ChEBI" id="CHEBI:30013"/>
        <dbReference type="ChEBI" id="CHEBI:30616"/>
        <dbReference type="ChEBI" id="CHEBI:61977"/>
        <dbReference type="ChEBI" id="CHEBI:456216"/>
        <dbReference type="EC" id="2.7.11.1"/>
    </reaction>
</comment>
<organism evidence="12 13">
    <name type="scientific">Reticulibacter mediterranei</name>
    <dbReference type="NCBI Taxonomy" id="2778369"/>
    <lineage>
        <taxon>Bacteria</taxon>
        <taxon>Bacillati</taxon>
        <taxon>Chloroflexota</taxon>
        <taxon>Ktedonobacteria</taxon>
        <taxon>Ktedonobacterales</taxon>
        <taxon>Reticulibacteraceae</taxon>
        <taxon>Reticulibacter</taxon>
    </lineage>
</organism>
<dbReference type="EMBL" id="BNJK01000001">
    <property type="protein sequence ID" value="GHO90645.1"/>
    <property type="molecule type" value="Genomic_DNA"/>
</dbReference>
<feature type="transmembrane region" description="Helical" evidence="10">
    <location>
        <begin position="347"/>
        <end position="368"/>
    </location>
</feature>
<dbReference type="Gene3D" id="1.10.510.10">
    <property type="entry name" value="Transferase(Phosphotransferase) domain 1"/>
    <property type="match status" value="1"/>
</dbReference>
<dbReference type="Pfam" id="PF00069">
    <property type="entry name" value="Pkinase"/>
    <property type="match status" value="1"/>
</dbReference>
<evidence type="ECO:0000256" key="7">
    <source>
        <dbReference type="ARBA" id="ARBA00047899"/>
    </source>
</evidence>
<evidence type="ECO:0000313" key="13">
    <source>
        <dbReference type="Proteomes" id="UP000597444"/>
    </source>
</evidence>
<keyword evidence="6 9" id="KW-0067">ATP-binding</keyword>
<dbReference type="PANTHER" id="PTHR24363">
    <property type="entry name" value="SERINE/THREONINE PROTEIN KINASE"/>
    <property type="match status" value="1"/>
</dbReference>
<reference evidence="12" key="1">
    <citation type="submission" date="2020-10" db="EMBL/GenBank/DDBJ databases">
        <title>Taxonomic study of unclassified bacteria belonging to the class Ktedonobacteria.</title>
        <authorList>
            <person name="Yabe S."/>
            <person name="Wang C.M."/>
            <person name="Zheng Y."/>
            <person name="Sakai Y."/>
            <person name="Cavaletti L."/>
            <person name="Monciardini P."/>
            <person name="Donadio S."/>
        </authorList>
    </citation>
    <scope>NUCLEOTIDE SEQUENCE</scope>
    <source>
        <strain evidence="12">ID150040</strain>
    </source>
</reference>
<dbReference type="SUPFAM" id="SSF56112">
    <property type="entry name" value="Protein kinase-like (PK-like)"/>
    <property type="match status" value="1"/>
</dbReference>
<dbReference type="Proteomes" id="UP000597444">
    <property type="component" value="Unassembled WGS sequence"/>
</dbReference>
<dbReference type="Gene3D" id="3.30.200.20">
    <property type="entry name" value="Phosphorylase Kinase, domain 1"/>
    <property type="match status" value="1"/>
</dbReference>
<evidence type="ECO:0000256" key="5">
    <source>
        <dbReference type="ARBA" id="ARBA00022777"/>
    </source>
</evidence>
<comment type="catalytic activity">
    <reaction evidence="8">
        <text>L-seryl-[protein] + ATP = O-phospho-L-seryl-[protein] + ADP + H(+)</text>
        <dbReference type="Rhea" id="RHEA:17989"/>
        <dbReference type="Rhea" id="RHEA-COMP:9863"/>
        <dbReference type="Rhea" id="RHEA-COMP:11604"/>
        <dbReference type="ChEBI" id="CHEBI:15378"/>
        <dbReference type="ChEBI" id="CHEBI:29999"/>
        <dbReference type="ChEBI" id="CHEBI:30616"/>
        <dbReference type="ChEBI" id="CHEBI:83421"/>
        <dbReference type="ChEBI" id="CHEBI:456216"/>
        <dbReference type="EC" id="2.7.11.1"/>
    </reaction>
</comment>
<evidence type="ECO:0000256" key="2">
    <source>
        <dbReference type="ARBA" id="ARBA00022527"/>
    </source>
</evidence>
<dbReference type="InterPro" id="IPR000719">
    <property type="entry name" value="Prot_kinase_dom"/>
</dbReference>
<dbReference type="PROSITE" id="PS50011">
    <property type="entry name" value="PROTEIN_KINASE_DOM"/>
    <property type="match status" value="1"/>
</dbReference>
<keyword evidence="4 9" id="KW-0547">Nucleotide-binding</keyword>
<keyword evidence="2" id="KW-0723">Serine/threonine-protein kinase</keyword>